<evidence type="ECO:0008006" key="4">
    <source>
        <dbReference type="Google" id="ProtNLM"/>
    </source>
</evidence>
<organism evidence="2 3">
    <name type="scientific">Mongoliibacter ruber</name>
    <dbReference type="NCBI Taxonomy" id="1750599"/>
    <lineage>
        <taxon>Bacteria</taxon>
        <taxon>Pseudomonadati</taxon>
        <taxon>Bacteroidota</taxon>
        <taxon>Cytophagia</taxon>
        <taxon>Cytophagales</taxon>
        <taxon>Cyclobacteriaceae</taxon>
        <taxon>Mongoliibacter</taxon>
    </lineage>
</organism>
<proteinExistence type="predicted"/>
<dbReference type="AlphaFoldDB" id="A0A2T0WK09"/>
<evidence type="ECO:0000256" key="1">
    <source>
        <dbReference type="SAM" id="SignalP"/>
    </source>
</evidence>
<feature type="chain" id="PRO_5015735029" description="Outer membrane protein with beta-barrel domain" evidence="1">
    <location>
        <begin position="21"/>
        <end position="216"/>
    </location>
</feature>
<feature type="signal peptide" evidence="1">
    <location>
        <begin position="1"/>
        <end position="20"/>
    </location>
</feature>
<dbReference type="EMBL" id="PVTR01000007">
    <property type="protein sequence ID" value="PRY86992.1"/>
    <property type="molecule type" value="Genomic_DNA"/>
</dbReference>
<name>A0A2T0WK09_9BACT</name>
<comment type="caution">
    <text evidence="2">The sequence shown here is derived from an EMBL/GenBank/DDBJ whole genome shotgun (WGS) entry which is preliminary data.</text>
</comment>
<gene>
    <name evidence="2" type="ORF">CLW00_10760</name>
</gene>
<reference evidence="2 3" key="1">
    <citation type="submission" date="2018-03" db="EMBL/GenBank/DDBJ databases">
        <title>Genomic Encyclopedia of Archaeal and Bacterial Type Strains, Phase II (KMG-II): from individual species to whole genera.</title>
        <authorList>
            <person name="Goeker M."/>
        </authorList>
    </citation>
    <scope>NUCLEOTIDE SEQUENCE [LARGE SCALE GENOMIC DNA]</scope>
    <source>
        <strain evidence="2 3">DSM 27929</strain>
    </source>
</reference>
<dbReference type="Proteomes" id="UP000238157">
    <property type="component" value="Unassembled WGS sequence"/>
</dbReference>
<protein>
    <recommendedName>
        <fullName evidence="4">Outer membrane protein with beta-barrel domain</fullName>
    </recommendedName>
</protein>
<evidence type="ECO:0000313" key="3">
    <source>
        <dbReference type="Proteomes" id="UP000238157"/>
    </source>
</evidence>
<keyword evidence="1" id="KW-0732">Signal</keyword>
<dbReference type="RefSeq" id="WP_106134021.1">
    <property type="nucleotide sequence ID" value="NZ_PVTR01000007.1"/>
</dbReference>
<accession>A0A2T0WK09</accession>
<keyword evidence="3" id="KW-1185">Reference proteome</keyword>
<sequence>MKDLLLIALFLGAISSQAFAQEKPIFDYEETKHELSLDVDPIINGNYPSTLLYRRHYKTKNDKNVALRFGLNFSSDFRTVETDFTPINSTDFQNHFYAFTIGKEWQKNLTTRMMGYYGIDLGFAYSGSSSKPNADDPAFITTQKNDSFNYSGIGFLGMKHHFSRHFSVSAETGVSARFNHSIYTEKRGISVEEKNETQSIGLSFIPLRAIRFAFHF</sequence>
<dbReference type="OrthoDB" id="835804at2"/>
<evidence type="ECO:0000313" key="2">
    <source>
        <dbReference type="EMBL" id="PRY86992.1"/>
    </source>
</evidence>